<dbReference type="CDD" id="cd01561">
    <property type="entry name" value="CBS_like"/>
    <property type="match status" value="1"/>
</dbReference>
<dbReference type="HOGENOM" id="CLU_021018_1_0_9"/>
<evidence type="ECO:0000256" key="5">
    <source>
        <dbReference type="ARBA" id="ARBA00022605"/>
    </source>
</evidence>
<dbReference type="NCBIfam" id="TIGR01139">
    <property type="entry name" value="cysK"/>
    <property type="match status" value="1"/>
</dbReference>
<accession>F8II62</accession>
<dbReference type="GO" id="GO:0006535">
    <property type="term" value="P:cysteine biosynthetic process from serine"/>
    <property type="evidence" value="ECO:0007669"/>
    <property type="project" value="UniProtKB-UniRule"/>
</dbReference>
<keyword evidence="7 10" id="KW-0663">Pyridoxal phosphate</keyword>
<dbReference type="EMBL" id="CP002902">
    <property type="protein sequence ID" value="AEJ44542.1"/>
    <property type="molecule type" value="Genomic_DNA"/>
</dbReference>
<dbReference type="InterPro" id="IPR001926">
    <property type="entry name" value="TrpB-like_PALP"/>
</dbReference>
<dbReference type="InterPro" id="IPR005859">
    <property type="entry name" value="CysK"/>
</dbReference>
<feature type="binding site" evidence="10">
    <location>
        <position position="269"/>
    </location>
    <ligand>
        <name>pyridoxal 5'-phosphate</name>
        <dbReference type="ChEBI" id="CHEBI:597326"/>
    </ligand>
</feature>
<evidence type="ECO:0000256" key="2">
    <source>
        <dbReference type="ARBA" id="ARBA00004962"/>
    </source>
</evidence>
<evidence type="ECO:0000259" key="13">
    <source>
        <dbReference type="Pfam" id="PF00291"/>
    </source>
</evidence>
<dbReference type="Pfam" id="PF00291">
    <property type="entry name" value="PALP"/>
    <property type="match status" value="1"/>
</dbReference>
<proteinExistence type="inferred from homology"/>
<dbReference type="Gene3D" id="3.40.50.1100">
    <property type="match status" value="2"/>
</dbReference>
<dbReference type="GO" id="GO:0004124">
    <property type="term" value="F:cysteine synthase activity"/>
    <property type="evidence" value="ECO:0007669"/>
    <property type="project" value="UniProtKB-UniRule"/>
</dbReference>
<comment type="pathway">
    <text evidence="2">Amino-acid biosynthesis; L-cysteine biosynthesis; L-cysteine from L-serine: step 2/2.</text>
</comment>
<reference evidence="14 15" key="1">
    <citation type="journal article" date="2011" name="J. Bacteriol.">
        <title>Complete Genome Sequence of Alicyclobacillus acidocaldarius Strain Tc-4-1.</title>
        <authorList>
            <person name="Chen Y."/>
            <person name="He Y."/>
            <person name="Zhang B."/>
            <person name="Yang J."/>
            <person name="Li W."/>
            <person name="Dong Z."/>
            <person name="Hu S."/>
        </authorList>
    </citation>
    <scope>NUCLEOTIDE SEQUENCE [LARGE SCALE GENOMIC DNA]</scope>
    <source>
        <strain evidence="14 15">Tc-4-1</strain>
    </source>
</reference>
<evidence type="ECO:0000256" key="9">
    <source>
        <dbReference type="ARBA" id="ARBA00047931"/>
    </source>
</evidence>
<dbReference type="UniPathway" id="UPA00136">
    <property type="reaction ID" value="UER00200"/>
</dbReference>
<dbReference type="InterPro" id="IPR001216">
    <property type="entry name" value="P-phosphate_BS"/>
</dbReference>
<gene>
    <name evidence="14" type="primary">cysK</name>
    <name evidence="14" type="ordered locus">TC41_2647</name>
</gene>
<dbReference type="InterPro" id="IPR050214">
    <property type="entry name" value="Cys_Synth/Cystath_Beta-Synth"/>
</dbReference>
<evidence type="ECO:0000256" key="12">
    <source>
        <dbReference type="RuleBase" id="RU003985"/>
    </source>
</evidence>
<evidence type="ECO:0000256" key="8">
    <source>
        <dbReference type="ARBA" id="ARBA00023192"/>
    </source>
</evidence>
<dbReference type="FunFam" id="3.40.50.1100:FF:000006">
    <property type="entry name" value="Cysteine synthase"/>
    <property type="match status" value="1"/>
</dbReference>
<evidence type="ECO:0000256" key="11">
    <source>
        <dbReference type="PIRSR" id="PIRSR605856-51"/>
    </source>
</evidence>
<feature type="binding site" evidence="10">
    <location>
        <position position="77"/>
    </location>
    <ligand>
        <name>pyridoxal 5'-phosphate</name>
        <dbReference type="ChEBI" id="CHEBI:597326"/>
    </ligand>
</feature>
<evidence type="ECO:0000256" key="10">
    <source>
        <dbReference type="PIRSR" id="PIRSR605856-50"/>
    </source>
</evidence>
<feature type="domain" description="Tryptophan synthase beta chain-like PALP" evidence="13">
    <location>
        <begin position="10"/>
        <end position="296"/>
    </location>
</feature>
<protein>
    <recommendedName>
        <fullName evidence="4 12">Cysteine synthase</fullName>
        <ecNumber evidence="4 12">2.5.1.47</ecNumber>
    </recommendedName>
</protein>
<evidence type="ECO:0000256" key="3">
    <source>
        <dbReference type="ARBA" id="ARBA00007103"/>
    </source>
</evidence>
<keyword evidence="6 12" id="KW-0808">Transferase</keyword>
<dbReference type="STRING" id="1048834.TC41_2647"/>
<evidence type="ECO:0000313" key="14">
    <source>
        <dbReference type="EMBL" id="AEJ44542.1"/>
    </source>
</evidence>
<organism evidence="14 15">
    <name type="scientific">Alicyclobacillus acidocaldarius (strain Tc-4-1)</name>
    <name type="common">Bacillus acidocaldarius</name>
    <dbReference type="NCBI Taxonomy" id="1048834"/>
    <lineage>
        <taxon>Bacteria</taxon>
        <taxon>Bacillati</taxon>
        <taxon>Bacillota</taxon>
        <taxon>Bacilli</taxon>
        <taxon>Bacillales</taxon>
        <taxon>Alicyclobacillaceae</taxon>
        <taxon>Alicyclobacillus</taxon>
    </lineage>
</organism>
<evidence type="ECO:0000256" key="4">
    <source>
        <dbReference type="ARBA" id="ARBA00012681"/>
    </source>
</evidence>
<comment type="cofactor">
    <cofactor evidence="1 10 12">
        <name>pyridoxal 5'-phosphate</name>
        <dbReference type="ChEBI" id="CHEBI:597326"/>
    </cofactor>
</comment>
<feature type="modified residue" description="N6-(pyridoxal phosphate)lysine" evidence="11">
    <location>
        <position position="46"/>
    </location>
</feature>
<comment type="catalytic activity">
    <reaction evidence="9 12">
        <text>O-acetyl-L-serine + hydrogen sulfide = L-cysteine + acetate</text>
        <dbReference type="Rhea" id="RHEA:14829"/>
        <dbReference type="ChEBI" id="CHEBI:29919"/>
        <dbReference type="ChEBI" id="CHEBI:30089"/>
        <dbReference type="ChEBI" id="CHEBI:35235"/>
        <dbReference type="ChEBI" id="CHEBI:58340"/>
        <dbReference type="EC" id="2.5.1.47"/>
    </reaction>
</comment>
<dbReference type="KEGG" id="aad:TC41_2647"/>
<evidence type="ECO:0000256" key="7">
    <source>
        <dbReference type="ARBA" id="ARBA00022898"/>
    </source>
</evidence>
<dbReference type="PANTHER" id="PTHR10314">
    <property type="entry name" value="CYSTATHIONINE BETA-SYNTHASE"/>
    <property type="match status" value="1"/>
</dbReference>
<reference evidence="15" key="2">
    <citation type="submission" date="2011-06" db="EMBL/GenBank/DDBJ databases">
        <title>The complete genome sequence of Alicyclobacillus acidocaldarius sp. Tc-4-1.</title>
        <authorList>
            <person name="Chen Y."/>
            <person name="He Y."/>
            <person name="Dong Z."/>
            <person name="Hu S."/>
        </authorList>
    </citation>
    <scope>NUCLEOTIDE SEQUENCE [LARGE SCALE GENOMIC DNA]</scope>
    <source>
        <strain evidence="15">Tc-4-1</strain>
    </source>
</reference>
<dbReference type="SUPFAM" id="SSF53686">
    <property type="entry name" value="Tryptophan synthase beta subunit-like PLP-dependent enzymes"/>
    <property type="match status" value="1"/>
</dbReference>
<keyword evidence="5 12" id="KW-0028">Amino-acid biosynthesis</keyword>
<dbReference type="EC" id="2.5.1.47" evidence="4 12"/>
<dbReference type="eggNOG" id="COG0031">
    <property type="taxonomic scope" value="Bacteria"/>
</dbReference>
<evidence type="ECO:0000256" key="6">
    <source>
        <dbReference type="ARBA" id="ARBA00022679"/>
    </source>
</evidence>
<dbReference type="Proteomes" id="UP000000292">
    <property type="component" value="Chromosome"/>
</dbReference>
<dbReference type="InterPro" id="IPR005856">
    <property type="entry name" value="Cys_synth"/>
</dbReference>
<evidence type="ECO:0000256" key="1">
    <source>
        <dbReference type="ARBA" id="ARBA00001933"/>
    </source>
</evidence>
<dbReference type="PATRIC" id="fig|1048834.4.peg.2506"/>
<sequence>MAMPLYNSILDLVGHTPVVRLNRLPDPNGASVYVKLEGKNPAGSVKDRPALNMILEAERQGKLIPGKSTVIEATSGNTGIGLAMVCAAKGYRCIITMPENATEERVKLLKAYGAEVHLTPESKRMKGAIELAEELAARIPHSFIPAQFDNPANPDAHRKTTALEIIEDFEGKLDALVLTAGTGGTVTGTGEVLKQRIPGIKIYVVEPKGSPVLSGGQPGPHKIPGTGPGFVPSILNREAFDEILLIDDHDAQMMARRVAAEEGILLGASGAASVFHGLRIAAALPKEARVLCMAPDTGERYLSSDLYQS</sequence>
<comment type="similarity">
    <text evidence="3 12">Belongs to the cysteine synthase/cystathionine beta-synthase family.</text>
</comment>
<evidence type="ECO:0000313" key="15">
    <source>
        <dbReference type="Proteomes" id="UP000000292"/>
    </source>
</evidence>
<keyword evidence="8 12" id="KW-0198">Cysteine biosynthesis</keyword>
<dbReference type="InterPro" id="IPR036052">
    <property type="entry name" value="TrpB-like_PALP_sf"/>
</dbReference>
<dbReference type="PROSITE" id="PS00901">
    <property type="entry name" value="CYS_SYNTHASE"/>
    <property type="match status" value="1"/>
</dbReference>
<feature type="binding site" evidence="10">
    <location>
        <begin position="181"/>
        <end position="185"/>
    </location>
    <ligand>
        <name>pyridoxal 5'-phosphate</name>
        <dbReference type="ChEBI" id="CHEBI:597326"/>
    </ligand>
</feature>
<name>F8II62_ALIAT</name>
<dbReference type="AlphaFoldDB" id="F8II62"/>
<dbReference type="NCBIfam" id="TIGR01136">
    <property type="entry name" value="cysKM"/>
    <property type="match status" value="1"/>
</dbReference>